<protein>
    <submittedName>
        <fullName evidence="2">Uncharacterized protein</fullName>
    </submittedName>
</protein>
<evidence type="ECO:0000313" key="2">
    <source>
        <dbReference type="EMBL" id="DAD46155.1"/>
    </source>
</evidence>
<dbReference type="PANTHER" id="PTHR31881:SF6">
    <property type="entry name" value="OS09G0494600 PROTEIN"/>
    <property type="match status" value="1"/>
</dbReference>
<comment type="caution">
    <text evidence="2">The sequence shown here is derived from an EMBL/GenBank/DDBJ whole genome shotgun (WGS) entry which is preliminary data.</text>
</comment>
<gene>
    <name evidence="2" type="ORF">HUJ06_004385</name>
</gene>
<dbReference type="Proteomes" id="UP000607653">
    <property type="component" value="Unassembled WGS sequence"/>
</dbReference>
<accession>A0A822ZRV7</accession>
<dbReference type="EMBL" id="DUZY01000007">
    <property type="protein sequence ID" value="DAD46155.1"/>
    <property type="molecule type" value="Genomic_DNA"/>
</dbReference>
<keyword evidence="1" id="KW-0812">Transmembrane</keyword>
<dbReference type="InterPro" id="IPR006747">
    <property type="entry name" value="DUF599"/>
</dbReference>
<keyword evidence="3" id="KW-1185">Reference proteome</keyword>
<feature type="transmembrane region" description="Helical" evidence="1">
    <location>
        <begin position="39"/>
        <end position="61"/>
    </location>
</feature>
<evidence type="ECO:0000313" key="3">
    <source>
        <dbReference type="Proteomes" id="UP000607653"/>
    </source>
</evidence>
<dbReference type="AlphaFoldDB" id="A0A822ZRV7"/>
<organism evidence="2 3">
    <name type="scientific">Nelumbo nucifera</name>
    <name type="common">Sacred lotus</name>
    <dbReference type="NCBI Taxonomy" id="4432"/>
    <lineage>
        <taxon>Eukaryota</taxon>
        <taxon>Viridiplantae</taxon>
        <taxon>Streptophyta</taxon>
        <taxon>Embryophyta</taxon>
        <taxon>Tracheophyta</taxon>
        <taxon>Spermatophyta</taxon>
        <taxon>Magnoliopsida</taxon>
        <taxon>Proteales</taxon>
        <taxon>Nelumbonaceae</taxon>
        <taxon>Nelumbo</taxon>
    </lineage>
</organism>
<keyword evidence="1" id="KW-1133">Transmembrane helix</keyword>
<name>A0A822ZRV7_NELNU</name>
<dbReference type="PANTHER" id="PTHR31881">
    <property type="match status" value="1"/>
</dbReference>
<sequence length="88" mass="9618">MMKDPAASIVTPVFISDLLEKGFTLNTVGNGLFYSALPLLLWIFGPVLVFLCSVTIIPILYNLDFVFGTGKSGVKGKVSEMDKDFEKV</sequence>
<dbReference type="Pfam" id="PF04654">
    <property type="entry name" value="DUF599"/>
    <property type="match status" value="1"/>
</dbReference>
<proteinExistence type="predicted"/>
<reference evidence="2 3" key="1">
    <citation type="journal article" date="2020" name="Mol. Biol. Evol.">
        <title>Distinct Expression and Methylation Patterns for Genes with Different Fates following a Single Whole-Genome Duplication in Flowering Plants.</title>
        <authorList>
            <person name="Shi T."/>
            <person name="Rahmani R.S."/>
            <person name="Gugger P.F."/>
            <person name="Wang M."/>
            <person name="Li H."/>
            <person name="Zhang Y."/>
            <person name="Li Z."/>
            <person name="Wang Q."/>
            <person name="Van de Peer Y."/>
            <person name="Marchal K."/>
            <person name="Chen J."/>
        </authorList>
    </citation>
    <scope>NUCLEOTIDE SEQUENCE [LARGE SCALE GENOMIC DNA]</scope>
    <source>
        <tissue evidence="2">Leaf</tissue>
    </source>
</reference>
<evidence type="ECO:0000256" key="1">
    <source>
        <dbReference type="SAM" id="Phobius"/>
    </source>
</evidence>
<keyword evidence="1" id="KW-0472">Membrane</keyword>